<dbReference type="Gene3D" id="3.80.10.10">
    <property type="entry name" value="Ribonuclease Inhibitor"/>
    <property type="match status" value="1"/>
</dbReference>
<keyword evidence="10" id="KW-0325">Glycoprotein</keyword>
<dbReference type="PANTHER" id="PTHR48063:SF112">
    <property type="entry name" value="RECEPTOR LIKE PROTEIN 30-LIKE"/>
    <property type="match status" value="1"/>
</dbReference>
<evidence type="ECO:0000256" key="2">
    <source>
        <dbReference type="ARBA" id="ARBA00009592"/>
    </source>
</evidence>
<dbReference type="FunFam" id="3.80.10.10:FF:000041">
    <property type="entry name" value="LRR receptor-like serine/threonine-protein kinase ERECTA"/>
    <property type="match status" value="1"/>
</dbReference>
<keyword evidence="9 11" id="KW-0472">Membrane</keyword>
<protein>
    <submittedName>
        <fullName evidence="13">Receptor-like protein EIX1</fullName>
    </submittedName>
</protein>
<keyword evidence="8 11" id="KW-1133">Transmembrane helix</keyword>
<keyword evidence="12" id="KW-1185">Reference proteome</keyword>
<sequence>LGSLSQLSSLHLGNNNLSGKIPLSLQQCKQLITLDLGNNKLSGSIPEWTGESLSTLEVLRLRSNLLDGNISMQLSPLTSLQVLDLADNKFSGTLPPSFGNFSAMTMIPNESEPVLPEYMSSYYIENLLITMKGLELTFTTVLSLVTSLDLSDNNISGEIPKEFTNLHGLVSLNLSGNHLTGRIPENIGAMGQLESLDLSMNNLSSTIPTSISNLNFLSHRNLSHNNLSGRIPTGTQLQTFNDPSIYIGNQYLCGQPLLEKCPGDEPAGGSTAHGREETLDENDSEMIWFYVSLSPGFVVGFWGFLGAVMLKKST</sequence>
<comment type="similarity">
    <text evidence="2">Belongs to the RLP family.</text>
</comment>
<dbReference type="InterPro" id="IPR032675">
    <property type="entry name" value="LRR_dom_sf"/>
</dbReference>
<feature type="transmembrane region" description="Helical" evidence="11">
    <location>
        <begin position="287"/>
        <end position="310"/>
    </location>
</feature>
<organism evidence="12 13">
    <name type="scientific">Elaeis guineensis var. tenera</name>
    <name type="common">Oil palm</name>
    <dbReference type="NCBI Taxonomy" id="51953"/>
    <lineage>
        <taxon>Eukaryota</taxon>
        <taxon>Viridiplantae</taxon>
        <taxon>Streptophyta</taxon>
        <taxon>Embryophyta</taxon>
        <taxon>Tracheophyta</taxon>
        <taxon>Spermatophyta</taxon>
        <taxon>Magnoliopsida</taxon>
        <taxon>Liliopsida</taxon>
        <taxon>Arecaceae</taxon>
        <taxon>Arecoideae</taxon>
        <taxon>Cocoseae</taxon>
        <taxon>Elaeidinae</taxon>
        <taxon>Elaeis</taxon>
    </lineage>
</organism>
<evidence type="ECO:0000256" key="7">
    <source>
        <dbReference type="ARBA" id="ARBA00022737"/>
    </source>
</evidence>
<keyword evidence="4" id="KW-0433">Leucine-rich repeat</keyword>
<keyword evidence="7" id="KW-0677">Repeat</keyword>
<dbReference type="SMART" id="SM00369">
    <property type="entry name" value="LRR_TYP"/>
    <property type="match status" value="5"/>
</dbReference>
<evidence type="ECO:0000256" key="9">
    <source>
        <dbReference type="ARBA" id="ARBA00023136"/>
    </source>
</evidence>
<accession>A0A6J0PEC7</accession>
<dbReference type="Proteomes" id="UP000504607">
    <property type="component" value="Unplaced"/>
</dbReference>
<keyword evidence="3" id="KW-1003">Cell membrane</keyword>
<dbReference type="Pfam" id="PF13855">
    <property type="entry name" value="LRR_8"/>
    <property type="match status" value="1"/>
</dbReference>
<gene>
    <name evidence="13" type="primary">LOC109505429</name>
</gene>
<evidence type="ECO:0000256" key="10">
    <source>
        <dbReference type="ARBA" id="ARBA00023180"/>
    </source>
</evidence>
<dbReference type="PRINTS" id="PR00019">
    <property type="entry name" value="LEURICHRPT"/>
</dbReference>
<dbReference type="InParanoid" id="A0A6J0PEC7"/>
<evidence type="ECO:0000313" key="12">
    <source>
        <dbReference type="Proteomes" id="UP000504607"/>
    </source>
</evidence>
<dbReference type="InterPro" id="IPR046956">
    <property type="entry name" value="RLP23-like"/>
</dbReference>
<feature type="non-terminal residue" evidence="13">
    <location>
        <position position="1"/>
    </location>
</feature>
<dbReference type="FunFam" id="3.80.10.10:FF:000111">
    <property type="entry name" value="LRR receptor-like serine/threonine-protein kinase ERECTA"/>
    <property type="match status" value="1"/>
</dbReference>
<proteinExistence type="inferred from homology"/>
<keyword evidence="5 11" id="KW-0812">Transmembrane</keyword>
<evidence type="ECO:0000313" key="13">
    <source>
        <dbReference type="RefSeq" id="XP_019703472.2"/>
    </source>
</evidence>
<dbReference type="InterPro" id="IPR025875">
    <property type="entry name" value="Leu-rich_rpt_4"/>
</dbReference>
<name>A0A6J0PEC7_ELAGV</name>
<dbReference type="InterPro" id="IPR001611">
    <property type="entry name" value="Leu-rich_rpt"/>
</dbReference>
<reference evidence="13" key="1">
    <citation type="submission" date="2025-08" db="UniProtKB">
        <authorList>
            <consortium name="RefSeq"/>
        </authorList>
    </citation>
    <scope>IDENTIFICATION</scope>
</reference>
<evidence type="ECO:0000256" key="1">
    <source>
        <dbReference type="ARBA" id="ARBA00004251"/>
    </source>
</evidence>
<comment type="subcellular location">
    <subcellularLocation>
        <location evidence="1">Cell membrane</location>
        <topology evidence="1">Single-pass type I membrane protein</topology>
    </subcellularLocation>
</comment>
<evidence type="ECO:0000256" key="6">
    <source>
        <dbReference type="ARBA" id="ARBA00022729"/>
    </source>
</evidence>
<evidence type="ECO:0000256" key="11">
    <source>
        <dbReference type="SAM" id="Phobius"/>
    </source>
</evidence>
<evidence type="ECO:0000256" key="3">
    <source>
        <dbReference type="ARBA" id="ARBA00022475"/>
    </source>
</evidence>
<evidence type="ECO:0000256" key="4">
    <source>
        <dbReference type="ARBA" id="ARBA00022614"/>
    </source>
</evidence>
<dbReference type="InterPro" id="IPR003591">
    <property type="entry name" value="Leu-rich_rpt_typical-subtyp"/>
</dbReference>
<keyword evidence="6" id="KW-0732">Signal</keyword>
<dbReference type="Pfam" id="PF12799">
    <property type="entry name" value="LRR_4"/>
    <property type="match status" value="1"/>
</dbReference>
<dbReference type="GO" id="GO:0005886">
    <property type="term" value="C:plasma membrane"/>
    <property type="evidence" value="ECO:0007669"/>
    <property type="project" value="UniProtKB-SubCell"/>
</dbReference>
<evidence type="ECO:0000256" key="8">
    <source>
        <dbReference type="ARBA" id="ARBA00022989"/>
    </source>
</evidence>
<dbReference type="OrthoDB" id="1433175at2759"/>
<evidence type="ECO:0000256" key="5">
    <source>
        <dbReference type="ARBA" id="ARBA00022692"/>
    </source>
</evidence>
<dbReference type="Pfam" id="PF00560">
    <property type="entry name" value="LRR_1"/>
    <property type="match status" value="2"/>
</dbReference>
<dbReference type="RefSeq" id="XP_019703472.2">
    <property type="nucleotide sequence ID" value="XM_019847913.2"/>
</dbReference>
<feature type="non-terminal residue" evidence="13">
    <location>
        <position position="314"/>
    </location>
</feature>
<dbReference type="PANTHER" id="PTHR48063">
    <property type="entry name" value="LRR RECEPTOR-LIKE KINASE"/>
    <property type="match status" value="1"/>
</dbReference>
<dbReference type="SUPFAM" id="SSF52058">
    <property type="entry name" value="L domain-like"/>
    <property type="match status" value="1"/>
</dbReference>
<dbReference type="AlphaFoldDB" id="A0A6J0PEC7"/>